<protein>
    <submittedName>
        <fullName evidence="6">Acid protease</fullName>
    </submittedName>
</protein>
<dbReference type="Proteomes" id="UP000799118">
    <property type="component" value="Unassembled WGS sequence"/>
</dbReference>
<organism evidence="6 7">
    <name type="scientific">Gymnopus androsaceus JB14</name>
    <dbReference type="NCBI Taxonomy" id="1447944"/>
    <lineage>
        <taxon>Eukaryota</taxon>
        <taxon>Fungi</taxon>
        <taxon>Dikarya</taxon>
        <taxon>Basidiomycota</taxon>
        <taxon>Agaricomycotina</taxon>
        <taxon>Agaricomycetes</taxon>
        <taxon>Agaricomycetidae</taxon>
        <taxon>Agaricales</taxon>
        <taxon>Marasmiineae</taxon>
        <taxon>Omphalotaceae</taxon>
        <taxon>Gymnopus</taxon>
    </lineage>
</organism>
<feature type="region of interest" description="Disordered" evidence="2">
    <location>
        <begin position="495"/>
        <end position="532"/>
    </location>
</feature>
<dbReference type="CDD" id="cd12087">
    <property type="entry name" value="TM_EGFR-like"/>
    <property type="match status" value="1"/>
</dbReference>
<dbReference type="PANTHER" id="PTHR47966">
    <property type="entry name" value="BETA-SITE APP-CLEAVING ENZYME, ISOFORM A-RELATED"/>
    <property type="match status" value="1"/>
</dbReference>
<keyword evidence="4" id="KW-0732">Signal</keyword>
<keyword evidence="3" id="KW-0472">Membrane</keyword>
<keyword evidence="6" id="KW-0645">Protease</keyword>
<feature type="transmembrane region" description="Helical" evidence="3">
    <location>
        <begin position="388"/>
        <end position="411"/>
    </location>
</feature>
<feature type="domain" description="Peptidase A1" evidence="5">
    <location>
        <begin position="48"/>
        <end position="376"/>
    </location>
</feature>
<name>A0A6A4IHD6_9AGAR</name>
<dbReference type="InterPro" id="IPR021109">
    <property type="entry name" value="Peptidase_aspartic_dom_sf"/>
</dbReference>
<keyword evidence="3" id="KW-0812">Transmembrane</keyword>
<feature type="compositionally biased region" description="Polar residues" evidence="2">
    <location>
        <begin position="523"/>
        <end position="532"/>
    </location>
</feature>
<gene>
    <name evidence="6" type="ORF">BT96DRAFT_592798</name>
</gene>
<evidence type="ECO:0000259" key="5">
    <source>
        <dbReference type="PROSITE" id="PS51767"/>
    </source>
</evidence>
<feature type="signal peptide" evidence="4">
    <location>
        <begin position="1"/>
        <end position="20"/>
    </location>
</feature>
<dbReference type="InterPro" id="IPR034164">
    <property type="entry name" value="Pepsin-like_dom"/>
</dbReference>
<comment type="similarity">
    <text evidence="1">Belongs to the peptidase A1 family.</text>
</comment>
<dbReference type="InterPro" id="IPR001461">
    <property type="entry name" value="Aspartic_peptidase_A1"/>
</dbReference>
<dbReference type="PANTHER" id="PTHR47966:SF73">
    <property type="entry name" value="PEPTIDASE A1 DOMAIN-CONTAINING PROTEIN"/>
    <property type="match status" value="1"/>
</dbReference>
<sequence length="532" mass="56901">MHYGLACCNLIVFLVISVTAQLDKRDVDSSLETLVIPLTLDSNQRYSVAVDMSPGATEQSFSFVVTTSTGYSVVAGVGCNDCNGVSSYNASESTTVKELPSVQSVSLLGTNASGGLIDENCQARESNGSAWLYPNQTLIMANTSSSLFSPGISGVFGLGTNGRNGDFSATIFSGWLSRNPGQTSFTYGMMLNPPFPESTDGGVLHWQSPDPAAYEGDVVWKPISDFNSTSLQSDWFITMDSLSFTNGGNTTISRSGDLITTVDPFDSAIVFPQSVTGSIYGGIDGASRLSSLTTATTNKWAIPCDTEMSLTLTFDSFPIPVDETTLVIQSGDLCLGAIEEWADPAAEDYLLGSSFISLLYIIFSISGSSQGSVGFAQRKSSKKISGGAVAGIVVGSVAFAIMLGLGSLLLYRRYKKRREETEIPTPFITPPSPSTPSHQALLYEGQRAVDLSTPSPPFNRDEFGLLSPNDEGQEVMIALPSSVYTPMRANYTPTLSSYAETPPPYHASQATPRRRSIRHEKSQTTIATHRVQ</sequence>
<evidence type="ECO:0000313" key="6">
    <source>
        <dbReference type="EMBL" id="KAE9409410.1"/>
    </source>
</evidence>
<dbReference type="PROSITE" id="PS51767">
    <property type="entry name" value="PEPTIDASE_A1"/>
    <property type="match status" value="1"/>
</dbReference>
<dbReference type="CDD" id="cd05471">
    <property type="entry name" value="pepsin_like"/>
    <property type="match status" value="1"/>
</dbReference>
<dbReference type="EMBL" id="ML769388">
    <property type="protein sequence ID" value="KAE9409410.1"/>
    <property type="molecule type" value="Genomic_DNA"/>
</dbReference>
<evidence type="ECO:0000256" key="1">
    <source>
        <dbReference type="ARBA" id="ARBA00007447"/>
    </source>
</evidence>
<evidence type="ECO:0000256" key="3">
    <source>
        <dbReference type="SAM" id="Phobius"/>
    </source>
</evidence>
<dbReference type="OrthoDB" id="2563011at2759"/>
<proteinExistence type="inferred from homology"/>
<dbReference type="GO" id="GO:0004190">
    <property type="term" value="F:aspartic-type endopeptidase activity"/>
    <property type="evidence" value="ECO:0007669"/>
    <property type="project" value="InterPro"/>
</dbReference>
<accession>A0A6A4IHD6</accession>
<dbReference type="Gene3D" id="2.40.70.10">
    <property type="entry name" value="Acid Proteases"/>
    <property type="match status" value="2"/>
</dbReference>
<dbReference type="Pfam" id="PF00026">
    <property type="entry name" value="Asp"/>
    <property type="match status" value="1"/>
</dbReference>
<evidence type="ECO:0000256" key="4">
    <source>
        <dbReference type="SAM" id="SignalP"/>
    </source>
</evidence>
<dbReference type="InterPro" id="IPR033121">
    <property type="entry name" value="PEPTIDASE_A1"/>
</dbReference>
<keyword evidence="7" id="KW-1185">Reference proteome</keyword>
<evidence type="ECO:0000313" key="7">
    <source>
        <dbReference type="Proteomes" id="UP000799118"/>
    </source>
</evidence>
<keyword evidence="3" id="KW-1133">Transmembrane helix</keyword>
<evidence type="ECO:0000256" key="2">
    <source>
        <dbReference type="SAM" id="MobiDB-lite"/>
    </source>
</evidence>
<dbReference type="AlphaFoldDB" id="A0A6A4IHD6"/>
<keyword evidence="6" id="KW-0378">Hydrolase</keyword>
<reference evidence="6" key="1">
    <citation type="journal article" date="2019" name="Environ. Microbiol.">
        <title>Fungal ecological strategies reflected in gene transcription - a case study of two litter decomposers.</title>
        <authorList>
            <person name="Barbi F."/>
            <person name="Kohler A."/>
            <person name="Barry K."/>
            <person name="Baskaran P."/>
            <person name="Daum C."/>
            <person name="Fauchery L."/>
            <person name="Ihrmark K."/>
            <person name="Kuo A."/>
            <person name="LaButti K."/>
            <person name="Lipzen A."/>
            <person name="Morin E."/>
            <person name="Grigoriev I.V."/>
            <person name="Henrissat B."/>
            <person name="Lindahl B."/>
            <person name="Martin F."/>
        </authorList>
    </citation>
    <scope>NUCLEOTIDE SEQUENCE</scope>
    <source>
        <strain evidence="6">JB14</strain>
    </source>
</reference>
<dbReference type="GO" id="GO:0006508">
    <property type="term" value="P:proteolysis"/>
    <property type="evidence" value="ECO:0007669"/>
    <property type="project" value="UniProtKB-KW"/>
</dbReference>
<dbReference type="SUPFAM" id="SSF50630">
    <property type="entry name" value="Acid proteases"/>
    <property type="match status" value="1"/>
</dbReference>
<feature type="chain" id="PRO_5025424612" evidence="4">
    <location>
        <begin position="21"/>
        <end position="532"/>
    </location>
</feature>